<organism evidence="1 2">
    <name type="scientific">Actinidia rufa</name>
    <dbReference type="NCBI Taxonomy" id="165716"/>
    <lineage>
        <taxon>Eukaryota</taxon>
        <taxon>Viridiplantae</taxon>
        <taxon>Streptophyta</taxon>
        <taxon>Embryophyta</taxon>
        <taxon>Tracheophyta</taxon>
        <taxon>Spermatophyta</taxon>
        <taxon>Magnoliopsida</taxon>
        <taxon>eudicotyledons</taxon>
        <taxon>Gunneridae</taxon>
        <taxon>Pentapetalae</taxon>
        <taxon>asterids</taxon>
        <taxon>Ericales</taxon>
        <taxon>Actinidiaceae</taxon>
        <taxon>Actinidia</taxon>
    </lineage>
</organism>
<proteinExistence type="predicted"/>
<dbReference type="InterPro" id="IPR029044">
    <property type="entry name" value="Nucleotide-diphossugar_trans"/>
</dbReference>
<dbReference type="AlphaFoldDB" id="A0A7J0DN98"/>
<dbReference type="Proteomes" id="UP000585474">
    <property type="component" value="Unassembled WGS sequence"/>
</dbReference>
<accession>A0A7J0DN98</accession>
<evidence type="ECO:0000313" key="2">
    <source>
        <dbReference type="Proteomes" id="UP000585474"/>
    </source>
</evidence>
<evidence type="ECO:0000313" key="1">
    <source>
        <dbReference type="EMBL" id="GFS38903.1"/>
    </source>
</evidence>
<name>A0A7J0DN98_9ERIC</name>
<dbReference type="OrthoDB" id="2014201at2759"/>
<reference evidence="2" key="1">
    <citation type="submission" date="2019-07" db="EMBL/GenBank/DDBJ databases">
        <title>De Novo Assembly of kiwifruit Actinidia rufa.</title>
        <authorList>
            <person name="Sugita-Konishi S."/>
            <person name="Sato K."/>
            <person name="Mori E."/>
            <person name="Abe Y."/>
            <person name="Kisaki G."/>
            <person name="Hamano K."/>
            <person name="Suezawa K."/>
            <person name="Otani M."/>
            <person name="Fukuda T."/>
            <person name="Manabe T."/>
            <person name="Gomi K."/>
            <person name="Tabuchi M."/>
            <person name="Akimitsu K."/>
            <person name="Kataoka I."/>
        </authorList>
    </citation>
    <scope>NUCLEOTIDE SEQUENCE [LARGE SCALE GENOMIC DNA]</scope>
    <source>
        <strain evidence="2">cv. Fuchu</strain>
    </source>
</reference>
<dbReference type="EMBL" id="BJWL01000319">
    <property type="protein sequence ID" value="GFS38903.1"/>
    <property type="molecule type" value="Genomic_DNA"/>
</dbReference>
<dbReference type="SUPFAM" id="SSF53448">
    <property type="entry name" value="Nucleotide-diphospho-sugar transferases"/>
    <property type="match status" value="1"/>
</dbReference>
<gene>
    <name evidence="1" type="ORF">Acr_00g0060090</name>
</gene>
<protein>
    <submittedName>
        <fullName evidence="1">Galactinol synthase 2</fullName>
    </submittedName>
</protein>
<keyword evidence="2" id="KW-1185">Reference proteome</keyword>
<comment type="caution">
    <text evidence="1">The sequence shown here is derived from an EMBL/GenBank/DDBJ whole genome shotgun (WGS) entry which is preliminary data.</text>
</comment>
<sequence>MFFRDIFKPISPIYNLILATLWRHPGNMELDKDKVVHYFAEGSKPRMHNGKGKNMDREDIRMLVNKWWDIYNDESSRQNKCAGKILRLCFTGKNENSEVYQSSMDCRWTLAGATKLERLSRE</sequence>